<comment type="caution">
    <text evidence="3">The sequence shown here is derived from an EMBL/GenBank/DDBJ whole genome shotgun (WGS) entry which is preliminary data.</text>
</comment>
<feature type="chain" id="PRO_5046441629" evidence="1">
    <location>
        <begin position="22"/>
        <end position="132"/>
    </location>
</feature>
<proteinExistence type="predicted"/>
<dbReference type="InterPro" id="IPR036163">
    <property type="entry name" value="HMA_dom_sf"/>
</dbReference>
<sequence>MKQIFLSVFLVSAMLTSCKNATKENNDKPGTEMASNDVETIHFGVRGNCTMCKATIEKAVNGVDGVEKADWNVDNKEIEVSFNASKTNDMAIHKAIAGVGYDTDKMMADDAAYKDLPMCCQYDHEMKMSLSK</sequence>
<dbReference type="SUPFAM" id="SSF55008">
    <property type="entry name" value="HMA, heavy metal-associated domain"/>
    <property type="match status" value="1"/>
</dbReference>
<dbReference type="RefSeq" id="WP_344742082.1">
    <property type="nucleotide sequence ID" value="NZ_BAABAY010000007.1"/>
</dbReference>
<evidence type="ECO:0000259" key="2">
    <source>
        <dbReference type="PROSITE" id="PS50846"/>
    </source>
</evidence>
<gene>
    <name evidence="3" type="ORF">V8G58_13180</name>
</gene>
<dbReference type="InterPro" id="IPR006121">
    <property type="entry name" value="HMA_dom"/>
</dbReference>
<dbReference type="Pfam" id="PF00403">
    <property type="entry name" value="HMA"/>
    <property type="match status" value="1"/>
</dbReference>
<dbReference type="EMBL" id="JBAWKB010000005">
    <property type="protein sequence ID" value="MFH6772889.1"/>
    <property type="molecule type" value="Genomic_DNA"/>
</dbReference>
<evidence type="ECO:0000313" key="3">
    <source>
        <dbReference type="EMBL" id="MFH6772889.1"/>
    </source>
</evidence>
<accession>A0ABW7N210</accession>
<keyword evidence="1" id="KW-0732">Signal</keyword>
<dbReference type="CDD" id="cd00371">
    <property type="entry name" value="HMA"/>
    <property type="match status" value="1"/>
</dbReference>
<name>A0ABW7N210_9FLAO</name>
<feature type="domain" description="HMA" evidence="2">
    <location>
        <begin position="32"/>
        <end position="104"/>
    </location>
</feature>
<organism evidence="3 4">
    <name type="scientific">Gaetbulibacter aestuarii</name>
    <dbReference type="NCBI Taxonomy" id="1502358"/>
    <lineage>
        <taxon>Bacteria</taxon>
        <taxon>Pseudomonadati</taxon>
        <taxon>Bacteroidota</taxon>
        <taxon>Flavobacteriia</taxon>
        <taxon>Flavobacteriales</taxon>
        <taxon>Flavobacteriaceae</taxon>
        <taxon>Gaetbulibacter</taxon>
    </lineage>
</organism>
<protein>
    <submittedName>
        <fullName evidence="3">Cation transporter</fullName>
    </submittedName>
</protein>
<dbReference type="Gene3D" id="3.30.70.100">
    <property type="match status" value="1"/>
</dbReference>
<keyword evidence="4" id="KW-1185">Reference proteome</keyword>
<dbReference type="PROSITE" id="PS50846">
    <property type="entry name" value="HMA_2"/>
    <property type="match status" value="1"/>
</dbReference>
<dbReference type="Proteomes" id="UP001610100">
    <property type="component" value="Unassembled WGS sequence"/>
</dbReference>
<feature type="signal peptide" evidence="1">
    <location>
        <begin position="1"/>
        <end position="21"/>
    </location>
</feature>
<reference evidence="3 4" key="1">
    <citation type="submission" date="2024-02" db="EMBL/GenBank/DDBJ databases">
        <title>A Gaetbulibacter species isolated from tidal flats and genomic insights of their niches.</title>
        <authorList>
            <person name="Ye Y."/>
        </authorList>
    </citation>
    <scope>NUCLEOTIDE SEQUENCE [LARGE SCALE GENOMIC DNA]</scope>
    <source>
        <strain evidence="3 4">KYW382</strain>
    </source>
</reference>
<evidence type="ECO:0000256" key="1">
    <source>
        <dbReference type="SAM" id="SignalP"/>
    </source>
</evidence>
<dbReference type="PROSITE" id="PS51257">
    <property type="entry name" value="PROKAR_LIPOPROTEIN"/>
    <property type="match status" value="1"/>
</dbReference>
<evidence type="ECO:0000313" key="4">
    <source>
        <dbReference type="Proteomes" id="UP001610100"/>
    </source>
</evidence>